<organism evidence="2 3">
    <name type="scientific">Baudoinia panamericana (strain UAMH 10762)</name>
    <name type="common">Angels' share fungus</name>
    <name type="synonym">Baudoinia compniacensis (strain UAMH 10762)</name>
    <dbReference type="NCBI Taxonomy" id="717646"/>
    <lineage>
        <taxon>Eukaryota</taxon>
        <taxon>Fungi</taxon>
        <taxon>Dikarya</taxon>
        <taxon>Ascomycota</taxon>
        <taxon>Pezizomycotina</taxon>
        <taxon>Dothideomycetes</taxon>
        <taxon>Dothideomycetidae</taxon>
        <taxon>Mycosphaerellales</taxon>
        <taxon>Teratosphaeriaceae</taxon>
        <taxon>Baudoinia</taxon>
    </lineage>
</organism>
<dbReference type="KEGG" id="bcom:BAUCODRAFT_263038"/>
<dbReference type="Proteomes" id="UP000011761">
    <property type="component" value="Unassembled WGS sequence"/>
</dbReference>
<evidence type="ECO:0000313" key="2">
    <source>
        <dbReference type="EMBL" id="EMC92807.1"/>
    </source>
</evidence>
<proteinExistence type="predicted"/>
<dbReference type="HOGENOM" id="CLU_2133063_0_0_1"/>
<gene>
    <name evidence="2" type="ORF">BAUCODRAFT_263038</name>
</gene>
<feature type="compositionally biased region" description="Polar residues" evidence="1">
    <location>
        <begin position="69"/>
        <end position="78"/>
    </location>
</feature>
<feature type="compositionally biased region" description="Basic residues" evidence="1">
    <location>
        <begin position="82"/>
        <end position="97"/>
    </location>
</feature>
<dbReference type="AlphaFoldDB" id="M2LFI8"/>
<feature type="region of interest" description="Disordered" evidence="1">
    <location>
        <begin position="57"/>
        <end position="113"/>
    </location>
</feature>
<accession>M2LFI8</accession>
<dbReference type="GeneID" id="19110400"/>
<reference evidence="2 3" key="1">
    <citation type="journal article" date="2012" name="PLoS Pathog.">
        <title>Diverse lifestyles and strategies of plant pathogenesis encoded in the genomes of eighteen Dothideomycetes fungi.</title>
        <authorList>
            <person name="Ohm R.A."/>
            <person name="Feau N."/>
            <person name="Henrissat B."/>
            <person name="Schoch C.L."/>
            <person name="Horwitz B.A."/>
            <person name="Barry K.W."/>
            <person name="Condon B.J."/>
            <person name="Copeland A.C."/>
            <person name="Dhillon B."/>
            <person name="Glaser F."/>
            <person name="Hesse C.N."/>
            <person name="Kosti I."/>
            <person name="LaButti K."/>
            <person name="Lindquist E.A."/>
            <person name="Lucas S."/>
            <person name="Salamov A.A."/>
            <person name="Bradshaw R.E."/>
            <person name="Ciuffetti L."/>
            <person name="Hamelin R.C."/>
            <person name="Kema G.H.J."/>
            <person name="Lawrence C."/>
            <person name="Scott J.A."/>
            <person name="Spatafora J.W."/>
            <person name="Turgeon B.G."/>
            <person name="de Wit P.J.G.M."/>
            <person name="Zhong S."/>
            <person name="Goodwin S.B."/>
            <person name="Grigoriev I.V."/>
        </authorList>
    </citation>
    <scope>NUCLEOTIDE SEQUENCE [LARGE SCALE GENOMIC DNA]</scope>
    <source>
        <strain evidence="2 3">UAMH 10762</strain>
    </source>
</reference>
<name>M2LFI8_BAUPA</name>
<keyword evidence="3" id="KW-1185">Reference proteome</keyword>
<evidence type="ECO:0000256" key="1">
    <source>
        <dbReference type="SAM" id="MobiDB-lite"/>
    </source>
</evidence>
<dbReference type="EMBL" id="KB445561">
    <property type="protein sequence ID" value="EMC92807.1"/>
    <property type="molecule type" value="Genomic_DNA"/>
</dbReference>
<sequence>MAQMLIMDQALGLSRSGHVRAALNRVIVLCLRARETDWDDDELLEAFHHLVVQLKKSMQSKAHSKGRGQRSSTPQENVSMRSSKKMRKSPRLRRTWRTRIAAATRPPTYADTA</sequence>
<dbReference type="RefSeq" id="XP_007680126.1">
    <property type="nucleotide sequence ID" value="XM_007681936.1"/>
</dbReference>
<evidence type="ECO:0000313" key="3">
    <source>
        <dbReference type="Proteomes" id="UP000011761"/>
    </source>
</evidence>
<feature type="compositionally biased region" description="Low complexity" evidence="1">
    <location>
        <begin position="98"/>
        <end position="113"/>
    </location>
</feature>
<protein>
    <submittedName>
        <fullName evidence="2">Uncharacterized protein</fullName>
    </submittedName>
</protein>